<organism evidence="2 3">
    <name type="scientific">Volvox africanus</name>
    <dbReference type="NCBI Taxonomy" id="51714"/>
    <lineage>
        <taxon>Eukaryota</taxon>
        <taxon>Viridiplantae</taxon>
        <taxon>Chlorophyta</taxon>
        <taxon>core chlorophytes</taxon>
        <taxon>Chlorophyceae</taxon>
        <taxon>CS clade</taxon>
        <taxon>Chlamydomonadales</taxon>
        <taxon>Volvocaceae</taxon>
        <taxon>Volvox</taxon>
    </lineage>
</organism>
<comment type="caution">
    <text evidence="2">The sequence shown here is derived from an EMBL/GenBank/DDBJ whole genome shotgun (WGS) entry which is preliminary data.</text>
</comment>
<dbReference type="EMBL" id="BSDZ01000019">
    <property type="protein sequence ID" value="GLI64420.1"/>
    <property type="molecule type" value="Genomic_DNA"/>
</dbReference>
<proteinExistence type="predicted"/>
<feature type="non-terminal residue" evidence="2">
    <location>
        <position position="1381"/>
    </location>
</feature>
<gene>
    <name evidence="2" type="ORF">VaNZ11_007631</name>
</gene>
<feature type="region of interest" description="Disordered" evidence="1">
    <location>
        <begin position="552"/>
        <end position="630"/>
    </location>
</feature>
<feature type="region of interest" description="Disordered" evidence="1">
    <location>
        <begin position="469"/>
        <end position="507"/>
    </location>
</feature>
<reference evidence="2 3" key="1">
    <citation type="journal article" date="2023" name="IScience">
        <title>Expanded male sex-determining region conserved during the evolution of homothallism in the green alga Volvox.</title>
        <authorList>
            <person name="Yamamoto K."/>
            <person name="Matsuzaki R."/>
            <person name="Mahakham W."/>
            <person name="Heman W."/>
            <person name="Sekimoto H."/>
            <person name="Kawachi M."/>
            <person name="Minakuchi Y."/>
            <person name="Toyoda A."/>
            <person name="Nozaki H."/>
        </authorList>
    </citation>
    <scope>NUCLEOTIDE SEQUENCE [LARGE SCALE GENOMIC DNA]</scope>
    <source>
        <strain evidence="2 3">NIES-4468</strain>
    </source>
</reference>
<feature type="region of interest" description="Disordered" evidence="1">
    <location>
        <begin position="252"/>
        <end position="279"/>
    </location>
</feature>
<protein>
    <submittedName>
        <fullName evidence="2">Uncharacterized protein</fullName>
    </submittedName>
</protein>
<accession>A0ABQ5S3G2</accession>
<dbReference type="Proteomes" id="UP001165090">
    <property type="component" value="Unassembled WGS sequence"/>
</dbReference>
<evidence type="ECO:0000313" key="3">
    <source>
        <dbReference type="Proteomes" id="UP001165090"/>
    </source>
</evidence>
<name>A0ABQ5S3G2_9CHLO</name>
<feature type="compositionally biased region" description="Low complexity" evidence="1">
    <location>
        <begin position="131"/>
        <end position="164"/>
    </location>
</feature>
<feature type="compositionally biased region" description="Basic and acidic residues" evidence="1">
    <location>
        <begin position="474"/>
        <end position="495"/>
    </location>
</feature>
<evidence type="ECO:0000313" key="2">
    <source>
        <dbReference type="EMBL" id="GLI64420.1"/>
    </source>
</evidence>
<sequence length="1381" mass="145212">MAETVPTPGESEAARELGAQLLDRLQGQQSLPLTLRGHVQQASLLLGLRSESSDSHLGSGGPSSSSADVKGQPERELRVRRPSVAPQPVAQQPPGKRRKQVKLLPQGTDRDLTSTQPQRSLQRQRPRSETQRQQQQLPLQQQQQQQQQSLPPRQPRQQRQLPRLGAVATKSGTAASPSDPSPFPAIGTQESGLTRLRPDATEAAPSDSNSIPTNDSIVASAAPAACETHSIVVSQTQGSMATLSFSGSAAMLPGNNSTPAPSSPQPPLSSGSAGGDATGVAPTAAVAATLTFEEALQRAWSAWRDLDASDRGQAQAQKQAGRGRLAAAPVAWSSVEAALQGRPPSAMSIGDIAEVVHLLATLRLMPQYDWLCAAQDCLSREVAAAEAADSGDGETGRGNAVTAASGSMEMAAVDMLEDLRQVYAATEDLMQMCWEADERRKGFGELQGPPADPSTAAQDAGSLMPARSLMQDQQQRRELQEEKSQQQPLLEEKRLATSPPADDGGQRGLAAVATVSEPMCTNTAAATGISGNSEQGSYRTTAELVAIEPGGVTPVTQANSGSVASRAADTRNKGGEGAGAAAHVPSFDARALPSDPQAVFPSPQSSPPYGTGLPLEQEDSSSGILKGSFGDSHLADDGDDYAGDITDPDVSLEQLRALLGQWDRRAAAVVPKEASKDGVDALRVGNASYTAASAHAAVEELSLLLAEALRTEASATRTLGGAGATAADARPAAERFRALTAEDLSALVMAARGAQPVGLPRQLLATAAKLLVTLRGGATCEQVAPVLAACAATGCTPPSYVLEQLAMLAFPVQVQEQSDSHRTKTQAASKRQEPECAEVSNLSTEPSAAFVRAVHTCGAALDRLRFRLNNRQFGDWVATVARRPVALKPAQIAQLMAACTERGYTVRPSGAPEALVAAATQPITRLRQLSCSETVAVAIFAAKQGIQLGNNDGSGGSNSSSSTRCSGLAVLLLRHLAPQLGELGTSEMAALVPALYTTGALNGEGAVSTDWLAEHSAALLPHAEVLQVDQMLPLLQCYNQLGYRPPALLQLGLSLTLESHFTAAPLLPLLQALHQLLCGRMGFQPNEGLAAAVHDNLLPRLMLAATKAVSAAAPPLQQQQQELLQKNKQEGLSAGGLTMRQRLMVLEVLGAARVRPHPAQLAAMLEVQLAGGEGLMAELPGDALVAILWQCVSFRALPSWRFIGEWLQTFATAVSADMGARQVGPGALARVGWCLVQMGVQPEGGWQAAYHAALLPVLPKLTAEQLSLVAHSALLLRSRPSDEWMEALLRAALGRMRELDGASAARLLHFAAAGDVEMSKDWMQSFFLHTLCLVGCPTISESPSVQRPHHFGDAMNPNHMALMLRALGRLGLRPPEPWLTA</sequence>
<feature type="compositionally biased region" description="Polar residues" evidence="1">
    <location>
        <begin position="554"/>
        <end position="563"/>
    </location>
</feature>
<feature type="compositionally biased region" description="Low complexity" evidence="1">
    <location>
        <begin position="84"/>
        <end position="94"/>
    </location>
</feature>
<evidence type="ECO:0000256" key="1">
    <source>
        <dbReference type="SAM" id="MobiDB-lite"/>
    </source>
</evidence>
<feature type="region of interest" description="Disordered" evidence="1">
    <location>
        <begin position="51"/>
        <end position="189"/>
    </location>
</feature>
<keyword evidence="3" id="KW-1185">Reference proteome</keyword>